<dbReference type="PANTHER" id="PTHR34703">
    <property type="entry name" value="ANTIPORTER SUBUNIT MNHG2-RELATED"/>
    <property type="match status" value="1"/>
</dbReference>
<organism evidence="3 4">
    <name type="scientific">Salinimicrobium marinum</name>
    <dbReference type="NCBI Taxonomy" id="680283"/>
    <lineage>
        <taxon>Bacteria</taxon>
        <taxon>Pseudomonadati</taxon>
        <taxon>Bacteroidota</taxon>
        <taxon>Flavobacteriia</taxon>
        <taxon>Flavobacteriales</taxon>
        <taxon>Flavobacteriaceae</taxon>
        <taxon>Salinimicrobium</taxon>
    </lineage>
</organism>
<comment type="caution">
    <text evidence="3">The sequence shown here is derived from an EMBL/GenBank/DDBJ whole genome shotgun (WGS) entry which is preliminary data.</text>
</comment>
<keyword evidence="4" id="KW-1185">Reference proteome</keyword>
<dbReference type="GO" id="GO:0015385">
    <property type="term" value="F:sodium:proton antiporter activity"/>
    <property type="evidence" value="ECO:0007669"/>
    <property type="project" value="TreeGrafter"/>
</dbReference>
<feature type="transmembrane region" description="Helical" evidence="2">
    <location>
        <begin position="6"/>
        <end position="25"/>
    </location>
</feature>
<sequence length="131" mass="13924">MISIIIVVLATLGALFVLLAGIGILRMPDTYLRMAVTTKAATLGVGLLLGAAAVYFNDLSTTTRVLAIIVFILLTAPVGAHLMGRASYIVGNKLWEKSVMDDLEGKYSKSSVKDKKPAEPDSEEGSTIPED</sequence>
<keyword evidence="2" id="KW-0812">Transmembrane</keyword>
<dbReference type="PANTHER" id="PTHR34703:SF1">
    <property type="entry name" value="ANTIPORTER SUBUNIT MNHG2-RELATED"/>
    <property type="match status" value="1"/>
</dbReference>
<dbReference type="InterPro" id="IPR005133">
    <property type="entry name" value="PhaG_MnhG_YufB"/>
</dbReference>
<keyword evidence="2" id="KW-0472">Membrane</keyword>
<dbReference type="NCBIfam" id="TIGR01300">
    <property type="entry name" value="CPA3_mnhG_phaG"/>
    <property type="match status" value="1"/>
</dbReference>
<feature type="compositionally biased region" description="Basic and acidic residues" evidence="1">
    <location>
        <begin position="106"/>
        <end position="119"/>
    </location>
</feature>
<evidence type="ECO:0000256" key="2">
    <source>
        <dbReference type="SAM" id="Phobius"/>
    </source>
</evidence>
<evidence type="ECO:0000313" key="3">
    <source>
        <dbReference type="EMBL" id="GHA45133.1"/>
    </source>
</evidence>
<reference evidence="3" key="1">
    <citation type="journal article" date="2014" name="Int. J. Syst. Evol. Microbiol.">
        <title>Complete genome sequence of Corynebacterium casei LMG S-19264T (=DSM 44701T), isolated from a smear-ripened cheese.</title>
        <authorList>
            <consortium name="US DOE Joint Genome Institute (JGI-PGF)"/>
            <person name="Walter F."/>
            <person name="Albersmeier A."/>
            <person name="Kalinowski J."/>
            <person name="Ruckert C."/>
        </authorList>
    </citation>
    <scope>NUCLEOTIDE SEQUENCE</scope>
    <source>
        <strain evidence="3">KCTC 12719</strain>
    </source>
</reference>
<reference evidence="3" key="2">
    <citation type="submission" date="2020-09" db="EMBL/GenBank/DDBJ databases">
        <authorList>
            <person name="Sun Q."/>
            <person name="Kim S."/>
        </authorList>
    </citation>
    <scope>NUCLEOTIDE SEQUENCE</scope>
    <source>
        <strain evidence="3">KCTC 12719</strain>
    </source>
</reference>
<accession>A0A918SJR4</accession>
<feature type="compositionally biased region" description="Acidic residues" evidence="1">
    <location>
        <begin position="120"/>
        <end position="131"/>
    </location>
</feature>
<keyword evidence="2" id="KW-1133">Transmembrane helix</keyword>
<protein>
    <submittedName>
        <fullName evidence="3">Na+/H+ antiporter subunit G</fullName>
    </submittedName>
</protein>
<gene>
    <name evidence="3" type="primary">mrpG</name>
    <name evidence="3" type="ORF">GCM10007103_27920</name>
</gene>
<feature type="transmembrane region" description="Helical" evidence="2">
    <location>
        <begin position="62"/>
        <end position="83"/>
    </location>
</feature>
<dbReference type="RefSeq" id="WP_189605398.1">
    <property type="nucleotide sequence ID" value="NZ_BMXB01000013.1"/>
</dbReference>
<evidence type="ECO:0000256" key="1">
    <source>
        <dbReference type="SAM" id="MobiDB-lite"/>
    </source>
</evidence>
<dbReference type="Pfam" id="PF03334">
    <property type="entry name" value="PhaG_MnhG_YufB"/>
    <property type="match status" value="1"/>
</dbReference>
<proteinExistence type="predicted"/>
<dbReference type="EMBL" id="BMXB01000013">
    <property type="protein sequence ID" value="GHA45133.1"/>
    <property type="molecule type" value="Genomic_DNA"/>
</dbReference>
<dbReference type="Proteomes" id="UP000610456">
    <property type="component" value="Unassembled WGS sequence"/>
</dbReference>
<evidence type="ECO:0000313" key="4">
    <source>
        <dbReference type="Proteomes" id="UP000610456"/>
    </source>
</evidence>
<feature type="region of interest" description="Disordered" evidence="1">
    <location>
        <begin position="106"/>
        <end position="131"/>
    </location>
</feature>
<name>A0A918SJR4_9FLAO</name>
<dbReference type="AlphaFoldDB" id="A0A918SJR4"/>
<dbReference type="NCBIfam" id="NF009314">
    <property type="entry name" value="PRK12674.1-2"/>
    <property type="match status" value="1"/>
</dbReference>
<feature type="transmembrane region" description="Helical" evidence="2">
    <location>
        <begin position="37"/>
        <end position="56"/>
    </location>
</feature>